<dbReference type="Proteomes" id="UP001224775">
    <property type="component" value="Unassembled WGS sequence"/>
</dbReference>
<gene>
    <name evidence="2" type="ORF">QTG54_009839</name>
</gene>
<sequence>MPDESSYLLPSPSLTPDGATGGVNNRSSRFSLTAAAGQSAAAAILVVIGLTIVFFNTSQHDGSASSLLGYEMSGNGKKVLKKALNCLGNKYSCMKDDRYSKVTLKRAYELPYAALFQDQRGQKKYEASDVTIVGDEVYSVCDNSWAISRFGKSLLPFNEENVQVGDPNRVPDEDSGYEAIFHHEGLFYVIRESVYHGDREERKYTPEVGEYHAIIEELELSENDYTVVNECRCEFEFEGDSKGFEGAVGFPDEDGVLYIVGLCEGNHCSESRKNDVGNGRVVLMKKSEDPEMTQCVWETVRVVNIPSSAAFLDYSAIDITRDGRVAITSQEHSAVWLGQAKGIDNGVIDPIGFDFEFEVKSKVLQFPKDGGCHTIYCNIEGIHFMNDDMLMAVSDKMKSKGRQDFRCHDKDQSIHAFVIP</sequence>
<protein>
    <submittedName>
        <fullName evidence="2">Uncharacterized protein</fullName>
    </submittedName>
</protein>
<reference evidence="2" key="1">
    <citation type="submission" date="2023-06" db="EMBL/GenBank/DDBJ databases">
        <title>Survivors Of The Sea: Transcriptome response of Skeletonema marinoi to long-term dormancy.</title>
        <authorList>
            <person name="Pinder M.I.M."/>
            <person name="Kourtchenko O."/>
            <person name="Robertson E.K."/>
            <person name="Larsson T."/>
            <person name="Maumus F."/>
            <person name="Osuna-Cruz C.M."/>
            <person name="Vancaester E."/>
            <person name="Stenow R."/>
            <person name="Vandepoele K."/>
            <person name="Ploug H."/>
            <person name="Bruchert V."/>
            <person name="Godhe A."/>
            <person name="Topel M."/>
        </authorList>
    </citation>
    <scope>NUCLEOTIDE SEQUENCE</scope>
    <source>
        <strain evidence="2">R05AC</strain>
    </source>
</reference>
<keyword evidence="3" id="KW-1185">Reference proteome</keyword>
<dbReference type="EMBL" id="JATAAI010000018">
    <property type="protein sequence ID" value="KAK1739296.1"/>
    <property type="molecule type" value="Genomic_DNA"/>
</dbReference>
<organism evidence="2 3">
    <name type="scientific">Skeletonema marinoi</name>
    <dbReference type="NCBI Taxonomy" id="267567"/>
    <lineage>
        <taxon>Eukaryota</taxon>
        <taxon>Sar</taxon>
        <taxon>Stramenopiles</taxon>
        <taxon>Ochrophyta</taxon>
        <taxon>Bacillariophyta</taxon>
        <taxon>Coscinodiscophyceae</taxon>
        <taxon>Thalassiosirophycidae</taxon>
        <taxon>Thalassiosirales</taxon>
        <taxon>Skeletonemataceae</taxon>
        <taxon>Skeletonema</taxon>
        <taxon>Skeletonema marinoi-dohrnii complex</taxon>
    </lineage>
</organism>
<evidence type="ECO:0000313" key="2">
    <source>
        <dbReference type="EMBL" id="KAK1739296.1"/>
    </source>
</evidence>
<dbReference type="AlphaFoldDB" id="A0AAD8Y415"/>
<evidence type="ECO:0000313" key="3">
    <source>
        <dbReference type="Proteomes" id="UP001224775"/>
    </source>
</evidence>
<name>A0AAD8Y415_9STRA</name>
<feature type="region of interest" description="Disordered" evidence="1">
    <location>
        <begin position="1"/>
        <end position="22"/>
    </location>
</feature>
<comment type="caution">
    <text evidence="2">The sequence shown here is derived from an EMBL/GenBank/DDBJ whole genome shotgun (WGS) entry which is preliminary data.</text>
</comment>
<feature type="compositionally biased region" description="Low complexity" evidence="1">
    <location>
        <begin position="1"/>
        <end position="16"/>
    </location>
</feature>
<evidence type="ECO:0000256" key="1">
    <source>
        <dbReference type="SAM" id="MobiDB-lite"/>
    </source>
</evidence>
<accession>A0AAD8Y415</accession>
<proteinExistence type="predicted"/>